<evidence type="ECO:0000313" key="2">
    <source>
        <dbReference type="EMBL" id="KEQ30451.1"/>
    </source>
</evidence>
<accession>A0A081PIC8</accession>
<protein>
    <recommendedName>
        <fullName evidence="1">TPM domain-containing protein</fullName>
    </recommendedName>
</protein>
<dbReference type="Pfam" id="PF04536">
    <property type="entry name" value="TPM_phosphatase"/>
    <property type="match status" value="1"/>
</dbReference>
<keyword evidence="3" id="KW-1185">Reference proteome</keyword>
<dbReference type="InterPro" id="IPR007621">
    <property type="entry name" value="TPM_dom"/>
</dbReference>
<dbReference type="EMBL" id="JNFF01000035">
    <property type="protein sequence ID" value="KEQ30451.1"/>
    <property type="molecule type" value="Genomic_DNA"/>
</dbReference>
<proteinExistence type="predicted"/>
<dbReference type="OrthoDB" id="9786161at2"/>
<dbReference type="Gene3D" id="3.10.310.50">
    <property type="match status" value="1"/>
</dbReference>
<sequence length="148" mass="16464">MPLLTEQEQELITAAISEAEQLTSGEIRIAMEKHCKDDAFSRATEYFSKLEMDKTVLHNGVLIYLAYVDHKFAIIGDKGIHRKVPADFWETTQIAMRAHFASGNIASGLIAGVKLAGEKMAAYFPSGNDDINEIPNEIIFLDQKPAEH</sequence>
<dbReference type="RefSeq" id="WP_037439587.1">
    <property type="nucleotide sequence ID" value="NZ_JNFF01000035.1"/>
</dbReference>
<dbReference type="AlphaFoldDB" id="A0A081PIC8"/>
<dbReference type="PANTHER" id="PTHR30373">
    <property type="entry name" value="UPF0603 PROTEIN YGCG"/>
    <property type="match status" value="1"/>
</dbReference>
<dbReference type="eggNOG" id="COG3762">
    <property type="taxonomic scope" value="Bacteria"/>
</dbReference>
<evidence type="ECO:0000259" key="1">
    <source>
        <dbReference type="Pfam" id="PF04536"/>
    </source>
</evidence>
<feature type="domain" description="TPM" evidence="1">
    <location>
        <begin position="3"/>
        <end position="116"/>
    </location>
</feature>
<name>A0A081PIC8_9SPHI</name>
<dbReference type="PANTHER" id="PTHR30373:SF8">
    <property type="entry name" value="BLL7265 PROTEIN"/>
    <property type="match status" value="1"/>
</dbReference>
<evidence type="ECO:0000313" key="3">
    <source>
        <dbReference type="Proteomes" id="UP000028007"/>
    </source>
</evidence>
<comment type="caution">
    <text evidence="2">The sequence shown here is derived from an EMBL/GenBank/DDBJ whole genome shotgun (WGS) entry which is preliminary data.</text>
</comment>
<dbReference type="Proteomes" id="UP000028007">
    <property type="component" value="Unassembled WGS sequence"/>
</dbReference>
<organism evidence="2 3">
    <name type="scientific">Pedobacter antarcticus 4BY</name>
    <dbReference type="NCBI Taxonomy" id="1358423"/>
    <lineage>
        <taxon>Bacteria</taxon>
        <taxon>Pseudomonadati</taxon>
        <taxon>Bacteroidota</taxon>
        <taxon>Sphingobacteriia</taxon>
        <taxon>Sphingobacteriales</taxon>
        <taxon>Sphingobacteriaceae</taxon>
        <taxon>Pedobacter</taxon>
    </lineage>
</organism>
<reference evidence="2 3" key="1">
    <citation type="journal article" date="1992" name="Int. J. Syst. Bacteriol.">
        <title>Sphingobacterium antarcticus sp. nov. a Psychrotrophic Bacterium from the Soils of Schirmacher Oasis, Antarctica.</title>
        <authorList>
            <person name="Shivaji S."/>
            <person name="Ray M.K."/>
            <person name="Rao N.S."/>
            <person name="Saiserr L."/>
            <person name="Jagannadham M.V."/>
            <person name="Kumar G.S."/>
            <person name="Reddy G."/>
            <person name="Bhargava P.M."/>
        </authorList>
    </citation>
    <scope>NUCLEOTIDE SEQUENCE [LARGE SCALE GENOMIC DNA]</scope>
    <source>
        <strain evidence="2 3">4BY</strain>
    </source>
</reference>
<gene>
    <name evidence="2" type="ORF">N180_09115</name>
</gene>